<protein>
    <submittedName>
        <fullName evidence="2">Peptidase family M23</fullName>
    </submittedName>
</protein>
<dbReference type="SUPFAM" id="SSF51261">
    <property type="entry name" value="Duplicated hybrid motif"/>
    <property type="match status" value="1"/>
</dbReference>
<feature type="domain" description="M23ase beta-sheet core" evidence="1">
    <location>
        <begin position="154"/>
        <end position="245"/>
    </location>
</feature>
<dbReference type="PANTHER" id="PTHR21666">
    <property type="entry name" value="PEPTIDASE-RELATED"/>
    <property type="match status" value="1"/>
</dbReference>
<evidence type="ECO:0000313" key="3">
    <source>
        <dbReference type="Proteomes" id="UP000219072"/>
    </source>
</evidence>
<dbReference type="InterPro" id="IPR011055">
    <property type="entry name" value="Dup_hybrid_motif"/>
</dbReference>
<dbReference type="GO" id="GO:0004222">
    <property type="term" value="F:metalloendopeptidase activity"/>
    <property type="evidence" value="ECO:0007669"/>
    <property type="project" value="TreeGrafter"/>
</dbReference>
<dbReference type="InterPro" id="IPR016047">
    <property type="entry name" value="M23ase_b-sheet_dom"/>
</dbReference>
<dbReference type="Pfam" id="PF01551">
    <property type="entry name" value="Peptidase_M23"/>
    <property type="match status" value="1"/>
</dbReference>
<accession>A0A286E610</accession>
<dbReference type="PANTHER" id="PTHR21666:SF270">
    <property type="entry name" value="MUREIN HYDROLASE ACTIVATOR ENVC"/>
    <property type="match status" value="1"/>
</dbReference>
<evidence type="ECO:0000313" key="2">
    <source>
        <dbReference type="EMBL" id="SOD66342.1"/>
    </source>
</evidence>
<keyword evidence="3" id="KW-1185">Reference proteome</keyword>
<dbReference type="InterPro" id="IPR050570">
    <property type="entry name" value="Cell_wall_metabolism_enzyme"/>
</dbReference>
<gene>
    <name evidence="2" type="ORF">SAMN06297387_12537</name>
</gene>
<reference evidence="2 3" key="1">
    <citation type="submission" date="2017-09" db="EMBL/GenBank/DDBJ databases">
        <authorList>
            <person name="Ehlers B."/>
            <person name="Leendertz F.H."/>
        </authorList>
    </citation>
    <scope>NUCLEOTIDE SEQUENCE [LARGE SCALE GENOMIC DNA]</scope>
    <source>
        <strain evidence="2 3">CGMCC 4.7095</strain>
    </source>
</reference>
<dbReference type="AlphaFoldDB" id="A0A286E610"/>
<dbReference type="CDD" id="cd12797">
    <property type="entry name" value="M23_peptidase"/>
    <property type="match status" value="1"/>
</dbReference>
<dbReference type="EMBL" id="OCNE01000025">
    <property type="protein sequence ID" value="SOD66342.1"/>
    <property type="molecule type" value="Genomic_DNA"/>
</dbReference>
<dbReference type="Gene3D" id="2.70.70.10">
    <property type="entry name" value="Glucose Permease (Domain IIA)"/>
    <property type="match status" value="1"/>
</dbReference>
<dbReference type="Proteomes" id="UP000219072">
    <property type="component" value="Unassembled WGS sequence"/>
</dbReference>
<proteinExistence type="predicted"/>
<evidence type="ECO:0000259" key="1">
    <source>
        <dbReference type="Pfam" id="PF01551"/>
    </source>
</evidence>
<organism evidence="2 3">
    <name type="scientific">Streptomyces zhaozhouensis</name>
    <dbReference type="NCBI Taxonomy" id="1300267"/>
    <lineage>
        <taxon>Bacteria</taxon>
        <taxon>Bacillati</taxon>
        <taxon>Actinomycetota</taxon>
        <taxon>Actinomycetes</taxon>
        <taxon>Kitasatosporales</taxon>
        <taxon>Streptomycetaceae</taxon>
        <taxon>Streptomyces</taxon>
    </lineage>
</organism>
<sequence>MRRAAGCPWLGDMSNARNTWRNGQPLVALLNRRLVRPLAALRPSRRPGRWAAGCALLGAVAITGPWAVTALGQEERPEARTAEIDQFLGGIGDAAVSGPRGLGPYYGALTERGGSEPFHPWYWHPLASDDWAMPVTGYPVSAAYGTPGGWAAGYHTGVDFAVPVGTPIHSVGPGWVIETGHSGDYGNAVTVAMDDGHFALYAHLDSIAVEPGQRVTAESWLGDSGNTGRSTGPHLHFEVRTSNVYGSDIDPLGYLAAHGVDTR</sequence>
<name>A0A286E610_9ACTN</name>